<dbReference type="Gene3D" id="3.30.70.2450">
    <property type="match status" value="1"/>
</dbReference>
<name>V6MBH7_9BACL</name>
<gene>
    <name evidence="5" type="ORF">T458_07530</name>
</gene>
<dbReference type="AlphaFoldDB" id="V6MBH7"/>
<dbReference type="InterPro" id="IPR050641">
    <property type="entry name" value="RIFMO-like"/>
</dbReference>
<dbReference type="InterPro" id="IPR036188">
    <property type="entry name" value="FAD/NAD-bd_sf"/>
</dbReference>
<feature type="domain" description="FAD-binding" evidence="4">
    <location>
        <begin position="12"/>
        <end position="328"/>
    </location>
</feature>
<comment type="cofactor">
    <cofactor evidence="1">
        <name>FAD</name>
        <dbReference type="ChEBI" id="CHEBI:57692"/>
    </cofactor>
</comment>
<dbReference type="eggNOG" id="COG0654">
    <property type="taxonomic scope" value="Bacteria"/>
</dbReference>
<dbReference type="PANTHER" id="PTHR43004">
    <property type="entry name" value="TRK SYSTEM POTASSIUM UPTAKE PROTEIN"/>
    <property type="match status" value="1"/>
</dbReference>
<dbReference type="Proteomes" id="UP000017973">
    <property type="component" value="Unassembled WGS sequence"/>
</dbReference>
<evidence type="ECO:0000256" key="1">
    <source>
        <dbReference type="ARBA" id="ARBA00001974"/>
    </source>
</evidence>
<dbReference type="HOGENOM" id="CLU_009665_20_0_9"/>
<dbReference type="PANTHER" id="PTHR43004:SF19">
    <property type="entry name" value="BINDING MONOOXYGENASE, PUTATIVE (JCVI)-RELATED"/>
    <property type="match status" value="1"/>
</dbReference>
<dbReference type="Gene3D" id="3.50.50.60">
    <property type="entry name" value="FAD/NAD(P)-binding domain"/>
    <property type="match status" value="1"/>
</dbReference>
<proteinExistence type="predicted"/>
<keyword evidence="2" id="KW-0285">Flavoprotein</keyword>
<evidence type="ECO:0000259" key="4">
    <source>
        <dbReference type="Pfam" id="PF01494"/>
    </source>
</evidence>
<comment type="caution">
    <text evidence="5">The sequence shown here is derived from an EMBL/GenBank/DDBJ whole genome shotgun (WGS) entry which is preliminary data.</text>
</comment>
<dbReference type="InterPro" id="IPR002938">
    <property type="entry name" value="FAD-bd"/>
</dbReference>
<keyword evidence="5" id="KW-0560">Oxidoreductase</keyword>
<organism evidence="5 6">
    <name type="scientific">Brevibacillus panacihumi W25</name>
    <dbReference type="NCBI Taxonomy" id="1408254"/>
    <lineage>
        <taxon>Bacteria</taxon>
        <taxon>Bacillati</taxon>
        <taxon>Bacillota</taxon>
        <taxon>Bacilli</taxon>
        <taxon>Bacillales</taxon>
        <taxon>Paenibacillaceae</taxon>
        <taxon>Brevibacillus</taxon>
    </lineage>
</organism>
<evidence type="ECO:0000256" key="3">
    <source>
        <dbReference type="ARBA" id="ARBA00022827"/>
    </source>
</evidence>
<reference evidence="5 6" key="1">
    <citation type="journal article" date="2014" name="Genome Announc.">
        <title>Draft Genome Sequence of Brevibacillus panacihumi Strain W25, a Halotolerant Hydrocarbon-Degrading Bacterium.</title>
        <authorList>
            <person name="Wang X."/>
            <person name="Jin D."/>
            <person name="Zhou L."/>
            <person name="Wu L."/>
            <person name="An W."/>
            <person name="Chen Y."/>
            <person name="Zhao L."/>
        </authorList>
    </citation>
    <scope>NUCLEOTIDE SEQUENCE [LARGE SCALE GENOMIC DNA]</scope>
    <source>
        <strain evidence="5 6">W25</strain>
    </source>
</reference>
<evidence type="ECO:0000313" key="6">
    <source>
        <dbReference type="Proteomes" id="UP000017973"/>
    </source>
</evidence>
<dbReference type="PATRIC" id="fig|1408254.3.peg.1493"/>
<keyword evidence="3" id="KW-0274">FAD</keyword>
<accession>V6MBH7</accession>
<dbReference type="RefSeq" id="WP_023555521.1">
    <property type="nucleotide sequence ID" value="NZ_KI629787.1"/>
</dbReference>
<dbReference type="SUPFAM" id="SSF51905">
    <property type="entry name" value="FAD/NAD(P)-binding domain"/>
    <property type="match status" value="1"/>
</dbReference>
<dbReference type="PRINTS" id="PR00420">
    <property type="entry name" value="RNGMNOXGNASE"/>
</dbReference>
<dbReference type="Pfam" id="PF01494">
    <property type="entry name" value="FAD_binding_3"/>
    <property type="match status" value="1"/>
</dbReference>
<sequence>MSIDHHLEQSRPVLVVGAGPIGLTAALALRSLGIPATVIEAEPKGRMRPGSRAIYFHKATLSHLEEISPGLGYTYAKNGIVWPVKRTLFGGKEVYVKHYPAPNPTDLPPFASLPQVEAERFLYEACLKAGVEFIWDSPVTDVEANDKGVTVTTERGTKWSCHYLIGADGARSTVRKAVGIEFEGPRSNDFFLVVDVLEDTEAPLPLERVFHYKHPTMGGRNVLFVPFAGGWRVDLQLLEGDNPEEFGGVSGVRQWLPKVMDEKYADRISWVSTYQFHQVVAKSFADVSCRVLLAGEAAHLFAPFGARGMNSGVPDAILAARAIRTALDASDPETARKAIMEAAEERKIAAQYNRDCAGIALEHIQGNSPAMGMKREIAASLSSILPRLGRWLDEGPYGPKSGPPQLTTKY</sequence>
<dbReference type="GO" id="GO:0016709">
    <property type="term" value="F:oxidoreductase activity, acting on paired donors, with incorporation or reduction of molecular oxygen, NAD(P)H as one donor, and incorporation of one atom of oxygen"/>
    <property type="evidence" value="ECO:0007669"/>
    <property type="project" value="UniProtKB-ARBA"/>
</dbReference>
<evidence type="ECO:0000256" key="2">
    <source>
        <dbReference type="ARBA" id="ARBA00022630"/>
    </source>
</evidence>
<keyword evidence="6" id="KW-1185">Reference proteome</keyword>
<dbReference type="STRING" id="1408254.T458_07530"/>
<dbReference type="OrthoDB" id="9766816at2"/>
<protein>
    <submittedName>
        <fullName evidence="5">Monooxygenase</fullName>
    </submittedName>
</protein>
<dbReference type="EMBL" id="AYJU01000003">
    <property type="protein sequence ID" value="EST55567.1"/>
    <property type="molecule type" value="Genomic_DNA"/>
</dbReference>
<evidence type="ECO:0000313" key="5">
    <source>
        <dbReference type="EMBL" id="EST55567.1"/>
    </source>
</evidence>
<keyword evidence="5" id="KW-0503">Monooxygenase</keyword>
<dbReference type="GO" id="GO:0071949">
    <property type="term" value="F:FAD binding"/>
    <property type="evidence" value="ECO:0007669"/>
    <property type="project" value="InterPro"/>
</dbReference>